<dbReference type="InterPro" id="IPR045562">
    <property type="entry name" value="RecG_dom3_C"/>
</dbReference>
<dbReference type="InterPro" id="IPR033454">
    <property type="entry name" value="RecG_wedge"/>
</dbReference>
<keyword evidence="4 11" id="KW-0347">Helicase</keyword>
<sequence length="694" mass="74906">MRPRILYPLFASLTSLPGVGQRTAGALARLGWTRVIDGLWHLPTGVIDRRYSPSLATARAGVIATLTVTVRQHVAPAGHGRQPHRVRCSDETGQLDLVYFRARTETLEQLLPVGAARIVSGVLERYGSGLQMVHPDFVVTPEARDRLPAIEPVYPLTAGVSGRALARVIREAVARAPDLEEWLDAAFRARQGWPAWRQALVAAHAPADAGEELAVTPARSRLAYDELLANQLALALMRHHLRVRAGRTIHVPGHLAAKALSALGFQLTAAQRAAVAEIEGDLASGKRMLRLLQGDVGSGKTVVAVLAMLAVAEAGSQSALLAPTEVLARQHWKTIERIAAAAGVKVALLTGRMAARERSQLLQALADGEIAIVVGTHALVQDAVGFKDLVLAVIDEQHRFGVHQRLALTAKGSSTHVLLMTATPIPRTLTLMIYGDLDVSRLTEKPPGRQPIDTRIVPLDRLDDVIAALGRRLAAGARAYWVCPLVEESEALDVAAAEERAAMLRERMGVRVGVLHGRMKGDARDTVMEAFIAGAIDLLVATTVIEVGVDVPAATVMVIEHAERFGLAQLHQLRGRIGRGAERSTCLLLYAGPLTEAAQARLVVIRDSDDGFRIAEEDLRLRGAGEVLGVRQSGLPAFRLADLDLHADLLAAARDDARLILERDPMLESPRGQALKTLLYLFERDAAVRYIRSG</sequence>
<reference evidence="11" key="1">
    <citation type="submission" date="2018-07" db="EMBL/GenBank/DDBJ databases">
        <authorList>
            <person name="Quirk P.G."/>
            <person name="Krulwich T.A."/>
        </authorList>
    </citation>
    <scope>NUCLEOTIDE SEQUENCE</scope>
</reference>
<dbReference type="InterPro" id="IPR047112">
    <property type="entry name" value="RecG/Mfd"/>
</dbReference>
<dbReference type="GO" id="GO:0005524">
    <property type="term" value="F:ATP binding"/>
    <property type="evidence" value="ECO:0007669"/>
    <property type="project" value="UniProtKB-KW"/>
</dbReference>
<dbReference type="PROSITE" id="PS51192">
    <property type="entry name" value="HELICASE_ATP_BIND_1"/>
    <property type="match status" value="1"/>
</dbReference>
<dbReference type="GO" id="GO:0006281">
    <property type="term" value="P:DNA repair"/>
    <property type="evidence" value="ECO:0007669"/>
    <property type="project" value="UniProtKB-KW"/>
</dbReference>
<keyword evidence="5" id="KW-0067">ATP-binding</keyword>
<dbReference type="Pfam" id="PF00270">
    <property type="entry name" value="DEAD"/>
    <property type="match status" value="1"/>
</dbReference>
<dbReference type="PROSITE" id="PS51194">
    <property type="entry name" value="HELICASE_CTER"/>
    <property type="match status" value="1"/>
</dbReference>
<keyword evidence="3 11" id="KW-0378">Hydrolase</keyword>
<dbReference type="Pfam" id="PF17191">
    <property type="entry name" value="RecG_wedge"/>
    <property type="match status" value="1"/>
</dbReference>
<name>A0A380TCS4_9ZZZZ</name>
<dbReference type="EMBL" id="UIDG01000212">
    <property type="protein sequence ID" value="SUS06482.1"/>
    <property type="molecule type" value="Genomic_DNA"/>
</dbReference>
<evidence type="ECO:0000256" key="7">
    <source>
        <dbReference type="ARBA" id="ARBA00023204"/>
    </source>
</evidence>
<evidence type="ECO:0000256" key="5">
    <source>
        <dbReference type="ARBA" id="ARBA00022840"/>
    </source>
</evidence>
<keyword evidence="2" id="KW-0227">DNA damage</keyword>
<evidence type="ECO:0000256" key="3">
    <source>
        <dbReference type="ARBA" id="ARBA00022801"/>
    </source>
</evidence>
<dbReference type="Pfam" id="PF19833">
    <property type="entry name" value="RecG_dom3_C"/>
    <property type="match status" value="1"/>
</dbReference>
<dbReference type="Gene3D" id="3.40.50.300">
    <property type="entry name" value="P-loop containing nucleotide triphosphate hydrolases"/>
    <property type="match status" value="2"/>
</dbReference>
<dbReference type="PANTHER" id="PTHR47964:SF1">
    <property type="entry name" value="ATP-DEPENDENT DNA HELICASE HOMOLOG RECG, CHLOROPLASTIC"/>
    <property type="match status" value="1"/>
</dbReference>
<dbReference type="CDD" id="cd04488">
    <property type="entry name" value="RecG_wedge_OBF"/>
    <property type="match status" value="1"/>
</dbReference>
<dbReference type="Pfam" id="PF00271">
    <property type="entry name" value="Helicase_C"/>
    <property type="match status" value="1"/>
</dbReference>
<dbReference type="SUPFAM" id="SSF52540">
    <property type="entry name" value="P-loop containing nucleoside triphosphate hydrolases"/>
    <property type="match status" value="2"/>
</dbReference>
<dbReference type="CDD" id="cd17992">
    <property type="entry name" value="DEXHc_RecG"/>
    <property type="match status" value="1"/>
</dbReference>
<evidence type="ECO:0000259" key="10">
    <source>
        <dbReference type="PROSITE" id="PS51194"/>
    </source>
</evidence>
<feature type="domain" description="Helicase C-terminal" evidence="10">
    <location>
        <begin position="461"/>
        <end position="620"/>
    </location>
</feature>
<dbReference type="PANTHER" id="PTHR47964">
    <property type="entry name" value="ATP-DEPENDENT DNA HELICASE HOMOLOG RECG, CHLOROPLASTIC"/>
    <property type="match status" value="1"/>
</dbReference>
<protein>
    <recommendedName>
        <fullName evidence="8">Probable DNA 3'-5' helicase RecG</fullName>
    </recommendedName>
</protein>
<keyword evidence="1" id="KW-0547">Nucleotide-binding</keyword>
<dbReference type="InterPro" id="IPR001650">
    <property type="entry name" value="Helicase_C-like"/>
</dbReference>
<gene>
    <name evidence="11" type="primary">recG</name>
    <name evidence="11" type="ORF">DF3PB_190004</name>
    <name evidence="12" type="ORF">DF3PB_290004</name>
</gene>
<feature type="domain" description="Helicase ATP-binding" evidence="9">
    <location>
        <begin position="281"/>
        <end position="442"/>
    </location>
</feature>
<keyword evidence="6" id="KW-0238">DNA-binding</keyword>
<dbReference type="InterPro" id="IPR011545">
    <property type="entry name" value="DEAD/DEAH_box_helicase_dom"/>
</dbReference>
<dbReference type="NCBIfam" id="NF008168">
    <property type="entry name" value="PRK10917.2-2"/>
    <property type="match status" value="1"/>
</dbReference>
<dbReference type="SMART" id="SM00487">
    <property type="entry name" value="DEXDc"/>
    <property type="match status" value="1"/>
</dbReference>
<dbReference type="SMART" id="SM00490">
    <property type="entry name" value="HELICc"/>
    <property type="match status" value="1"/>
</dbReference>
<evidence type="ECO:0000313" key="12">
    <source>
        <dbReference type="EMBL" id="SUS06482.1"/>
    </source>
</evidence>
<dbReference type="SUPFAM" id="SSF50249">
    <property type="entry name" value="Nucleic acid-binding proteins"/>
    <property type="match status" value="1"/>
</dbReference>
<dbReference type="EMBL" id="UIDG01000101">
    <property type="protein sequence ID" value="SUS05340.1"/>
    <property type="molecule type" value="Genomic_DNA"/>
</dbReference>
<accession>A0A380TCS4</accession>
<dbReference type="NCBIfam" id="NF008164">
    <property type="entry name" value="PRK10917.1-2"/>
    <property type="match status" value="1"/>
</dbReference>
<organism evidence="11">
    <name type="scientific">metagenome</name>
    <dbReference type="NCBI Taxonomy" id="256318"/>
    <lineage>
        <taxon>unclassified sequences</taxon>
        <taxon>metagenomes</taxon>
    </lineage>
</organism>
<dbReference type="GO" id="GO:0003678">
    <property type="term" value="F:DNA helicase activity"/>
    <property type="evidence" value="ECO:0007669"/>
    <property type="project" value="TreeGrafter"/>
</dbReference>
<evidence type="ECO:0000256" key="4">
    <source>
        <dbReference type="ARBA" id="ARBA00022806"/>
    </source>
</evidence>
<dbReference type="InterPro" id="IPR012340">
    <property type="entry name" value="NA-bd_OB-fold"/>
</dbReference>
<evidence type="ECO:0000256" key="1">
    <source>
        <dbReference type="ARBA" id="ARBA00022741"/>
    </source>
</evidence>
<dbReference type="Gene3D" id="2.40.50.140">
    <property type="entry name" value="Nucleic acid-binding proteins"/>
    <property type="match status" value="1"/>
</dbReference>
<proteinExistence type="predicted"/>
<dbReference type="GO" id="GO:0016787">
    <property type="term" value="F:hydrolase activity"/>
    <property type="evidence" value="ECO:0007669"/>
    <property type="project" value="UniProtKB-KW"/>
</dbReference>
<evidence type="ECO:0000256" key="8">
    <source>
        <dbReference type="ARBA" id="ARBA00049819"/>
    </source>
</evidence>
<evidence type="ECO:0000259" key="9">
    <source>
        <dbReference type="PROSITE" id="PS51192"/>
    </source>
</evidence>
<dbReference type="InterPro" id="IPR014001">
    <property type="entry name" value="Helicase_ATP-bd"/>
</dbReference>
<dbReference type="InterPro" id="IPR027417">
    <property type="entry name" value="P-loop_NTPase"/>
</dbReference>
<evidence type="ECO:0000256" key="2">
    <source>
        <dbReference type="ARBA" id="ARBA00022763"/>
    </source>
</evidence>
<evidence type="ECO:0000313" key="11">
    <source>
        <dbReference type="EMBL" id="SUS05340.1"/>
    </source>
</evidence>
<dbReference type="GO" id="GO:0003677">
    <property type="term" value="F:DNA binding"/>
    <property type="evidence" value="ECO:0007669"/>
    <property type="project" value="UniProtKB-KW"/>
</dbReference>
<keyword evidence="7" id="KW-0234">DNA repair</keyword>
<evidence type="ECO:0000256" key="6">
    <source>
        <dbReference type="ARBA" id="ARBA00023125"/>
    </source>
</evidence>
<dbReference type="AlphaFoldDB" id="A0A380TCS4"/>